<dbReference type="PATRIC" id="fig|408015.6.peg.2911"/>
<protein>
    <submittedName>
        <fullName evidence="2">Carbon monoxide dehydrogenase subunit g</fullName>
    </submittedName>
</protein>
<evidence type="ECO:0000256" key="1">
    <source>
        <dbReference type="SAM" id="MobiDB-lite"/>
    </source>
</evidence>
<name>A0A0F7FWA2_9ACTN</name>
<dbReference type="SUPFAM" id="SSF55961">
    <property type="entry name" value="Bet v1-like"/>
    <property type="match status" value="1"/>
</dbReference>
<evidence type="ECO:0000313" key="3">
    <source>
        <dbReference type="Proteomes" id="UP000034034"/>
    </source>
</evidence>
<feature type="compositionally biased region" description="Pro residues" evidence="1">
    <location>
        <begin position="267"/>
        <end position="276"/>
    </location>
</feature>
<dbReference type="PANTHER" id="PTHR38588:SF1">
    <property type="entry name" value="BLL0334 PROTEIN"/>
    <property type="match status" value="1"/>
</dbReference>
<gene>
    <name evidence="2" type="ORF">SXIM_28750</name>
</gene>
<feature type="region of interest" description="Disordered" evidence="1">
    <location>
        <begin position="256"/>
        <end position="276"/>
    </location>
</feature>
<dbReference type="EMBL" id="CP009922">
    <property type="protein sequence ID" value="AKG44259.1"/>
    <property type="molecule type" value="Genomic_DNA"/>
</dbReference>
<dbReference type="InterPro" id="IPR023393">
    <property type="entry name" value="START-like_dom_sf"/>
</dbReference>
<dbReference type="RefSeq" id="WP_053116194.1">
    <property type="nucleotide sequence ID" value="NZ_CP009922.3"/>
</dbReference>
<feature type="region of interest" description="Disordered" evidence="1">
    <location>
        <begin position="33"/>
        <end position="59"/>
    </location>
</feature>
<dbReference type="PANTHER" id="PTHR38588">
    <property type="entry name" value="BLL0334 PROTEIN"/>
    <property type="match status" value="1"/>
</dbReference>
<proteinExistence type="predicted"/>
<dbReference type="Gene3D" id="3.30.530.20">
    <property type="match status" value="1"/>
</dbReference>
<feature type="compositionally biased region" description="Low complexity" evidence="1">
    <location>
        <begin position="38"/>
        <end position="59"/>
    </location>
</feature>
<accession>A0A0F7FWA2</accession>
<organism evidence="2 3">
    <name type="scientific">Streptomyces xiamenensis</name>
    <dbReference type="NCBI Taxonomy" id="408015"/>
    <lineage>
        <taxon>Bacteria</taxon>
        <taxon>Bacillati</taxon>
        <taxon>Actinomycetota</taxon>
        <taxon>Actinomycetes</taxon>
        <taxon>Kitasatosporales</taxon>
        <taxon>Streptomycetaceae</taxon>
        <taxon>Streptomyces</taxon>
    </lineage>
</organism>
<dbReference type="KEGG" id="sxi:SXIM_28750"/>
<dbReference type="InterPro" id="IPR010419">
    <property type="entry name" value="CO_DH_gsu"/>
</dbReference>
<dbReference type="Proteomes" id="UP000034034">
    <property type="component" value="Chromosome"/>
</dbReference>
<keyword evidence="3" id="KW-1185">Reference proteome</keyword>
<reference evidence="2" key="1">
    <citation type="submission" date="2019-08" db="EMBL/GenBank/DDBJ databases">
        <title>Complete genome sequence of a mangrove-derived Streptomyces xiamenensis.</title>
        <authorList>
            <person name="Xu J."/>
        </authorList>
    </citation>
    <scope>NUCLEOTIDE SEQUENCE</scope>
    <source>
        <strain evidence="2">318</strain>
    </source>
</reference>
<sequence>MEHEVYVPFSAAVLRSAFADPGRVARCVPGLELDREQPSGPSGEPAASAAGSGAAAEPSTVAGRLRLRIGGTSITYRGTLTVTAPAGTGPLTLTAEGGEARGTGTAALTLTVAPRTLADGSGTTLAFSASVRSEGRLAAIGARQRETAGRRLLDRFLEALVADLGQEEVERGEVPPVSGTGGIGEPGDNERVIPGIPAPRVSRRRRPRTVGRSSRTWRAWRDFRSWRAWRSSTAWRICRISKPWRTWRIWRTWRRRGNAPPAGTARPPRPTSPAGP</sequence>
<feature type="region of interest" description="Disordered" evidence="1">
    <location>
        <begin position="171"/>
        <end position="211"/>
    </location>
</feature>
<dbReference type="HOGENOM" id="CLU_1008057_0_0_11"/>
<dbReference type="AlphaFoldDB" id="A0A0F7FWA2"/>
<dbReference type="STRING" id="408015.SXIM_28750"/>
<evidence type="ECO:0000313" key="2">
    <source>
        <dbReference type="EMBL" id="AKG44259.1"/>
    </source>
</evidence>